<keyword evidence="3" id="KW-1185">Reference proteome</keyword>
<dbReference type="Proteomes" id="UP000179935">
    <property type="component" value="Unassembled WGS sequence"/>
</dbReference>
<sequence>MSLFLAVAPLVAPFIDVFLLYGVVFGPKQKTVMAWLGVLAIQSGHSTGPGTARTDVRSVRGRSLRERPAPAAGSDRRDRSASASACVHGGGGAYGPFPPAWGAGTVGGYSPHRTSPAVALAAATPRR</sequence>
<proteinExistence type="predicted"/>
<feature type="region of interest" description="Disordered" evidence="1">
    <location>
        <begin position="43"/>
        <end position="85"/>
    </location>
</feature>
<comment type="caution">
    <text evidence="2">The sequence shown here is derived from an EMBL/GenBank/DDBJ whole genome shotgun (WGS) entry which is preliminary data.</text>
</comment>
<gene>
    <name evidence="2" type="ORF">BIV24_24100</name>
</gene>
<evidence type="ECO:0000313" key="3">
    <source>
        <dbReference type="Proteomes" id="UP000179935"/>
    </source>
</evidence>
<dbReference type="EMBL" id="MLYP01000062">
    <property type="protein sequence ID" value="OIJ87828.1"/>
    <property type="molecule type" value="Genomic_DNA"/>
</dbReference>
<dbReference type="STRING" id="1428652.BIV24_24100"/>
<protein>
    <submittedName>
        <fullName evidence="2">Uncharacterized protein</fullName>
    </submittedName>
</protein>
<dbReference type="AlphaFoldDB" id="A0A1S2P2E4"/>
<name>A0A1S2P2E4_9ACTN</name>
<evidence type="ECO:0000256" key="1">
    <source>
        <dbReference type="SAM" id="MobiDB-lite"/>
    </source>
</evidence>
<accession>A0A1S2P2E4</accession>
<reference evidence="2 3" key="1">
    <citation type="submission" date="2016-10" db="EMBL/GenBank/DDBJ databases">
        <title>Genome sequence of Streptomyces sp. MUSC 93.</title>
        <authorList>
            <person name="Lee L.-H."/>
            <person name="Ser H.-L."/>
            <person name="Law J.W.-F."/>
        </authorList>
    </citation>
    <scope>NUCLEOTIDE SEQUENCE [LARGE SCALE GENOMIC DNA]</scope>
    <source>
        <strain evidence="2 3">MUSC 93</strain>
    </source>
</reference>
<evidence type="ECO:0000313" key="2">
    <source>
        <dbReference type="EMBL" id="OIJ87828.1"/>
    </source>
</evidence>
<feature type="compositionally biased region" description="Basic and acidic residues" evidence="1">
    <location>
        <begin position="54"/>
        <end position="80"/>
    </location>
</feature>
<organism evidence="2 3">
    <name type="scientific">Streptomyces colonosanans</name>
    <dbReference type="NCBI Taxonomy" id="1428652"/>
    <lineage>
        <taxon>Bacteria</taxon>
        <taxon>Bacillati</taxon>
        <taxon>Actinomycetota</taxon>
        <taxon>Actinomycetes</taxon>
        <taxon>Kitasatosporales</taxon>
        <taxon>Streptomycetaceae</taxon>
        <taxon>Streptomyces</taxon>
    </lineage>
</organism>